<dbReference type="Proteomes" id="UP000239576">
    <property type="component" value="Unassembled WGS sequence"/>
</dbReference>
<evidence type="ECO:0000313" key="2">
    <source>
        <dbReference type="Proteomes" id="UP000239576"/>
    </source>
</evidence>
<accession>A0A2T1ELT5</accession>
<comment type="caution">
    <text evidence="1">The sequence shown here is derived from an EMBL/GenBank/DDBJ whole genome shotgun (WGS) entry which is preliminary data.</text>
</comment>
<evidence type="ECO:0000313" key="1">
    <source>
        <dbReference type="EMBL" id="PSB33638.1"/>
    </source>
</evidence>
<reference evidence="1 2" key="2">
    <citation type="submission" date="2018-03" db="EMBL/GenBank/DDBJ databases">
        <title>The ancient ancestry and fast evolution of plastids.</title>
        <authorList>
            <person name="Moore K.R."/>
            <person name="Magnabosco C."/>
            <person name="Momper L."/>
            <person name="Gold D.A."/>
            <person name="Bosak T."/>
            <person name="Fournier G.P."/>
        </authorList>
    </citation>
    <scope>NUCLEOTIDE SEQUENCE [LARGE SCALE GENOMIC DNA]</scope>
    <source>
        <strain evidence="1 2">ULC18</strain>
    </source>
</reference>
<proteinExistence type="predicted"/>
<dbReference type="AlphaFoldDB" id="A0A2T1ELT5"/>
<name>A0A2T1ELT5_9CYAN</name>
<reference evidence="2" key="1">
    <citation type="submission" date="2018-02" db="EMBL/GenBank/DDBJ databases">
        <authorList>
            <person name="Moore K."/>
            <person name="Momper L."/>
        </authorList>
    </citation>
    <scope>NUCLEOTIDE SEQUENCE [LARGE SCALE GENOMIC DNA]</scope>
    <source>
        <strain evidence="2">ULC18</strain>
    </source>
</reference>
<protein>
    <submittedName>
        <fullName evidence="1">Uncharacterized protein</fullName>
    </submittedName>
</protein>
<sequence length="74" mass="8249">MLFQTTANCTANQVSWRSMNKCKERAKKDVKDRGLNKIDKLFAGRGARPCAPTENAGVIKFVFLSFELKALLNG</sequence>
<organism evidence="1 2">
    <name type="scientific">Stenomitos frigidus ULC18</name>
    <dbReference type="NCBI Taxonomy" id="2107698"/>
    <lineage>
        <taxon>Bacteria</taxon>
        <taxon>Bacillati</taxon>
        <taxon>Cyanobacteriota</taxon>
        <taxon>Cyanophyceae</taxon>
        <taxon>Leptolyngbyales</taxon>
        <taxon>Leptolyngbyaceae</taxon>
        <taxon>Stenomitos</taxon>
    </lineage>
</organism>
<dbReference type="EMBL" id="PVWK01000017">
    <property type="protein sequence ID" value="PSB33638.1"/>
    <property type="molecule type" value="Genomic_DNA"/>
</dbReference>
<gene>
    <name evidence="1" type="ORF">C7B82_03915</name>
</gene>
<keyword evidence="2" id="KW-1185">Reference proteome</keyword>